<dbReference type="EMBL" id="FN545156">
    <property type="protein sequence ID" value="CBA71554.1"/>
    <property type="molecule type" value="Genomic_DNA"/>
</dbReference>
<name>D2TW23_9GAMM</name>
<proteinExistence type="predicted"/>
<accession>D2TW23</accession>
<evidence type="ECO:0000256" key="1">
    <source>
        <dbReference type="SAM" id="Phobius"/>
    </source>
</evidence>
<feature type="transmembrane region" description="Helical" evidence="1">
    <location>
        <begin position="29"/>
        <end position="51"/>
    </location>
</feature>
<dbReference type="AlphaFoldDB" id="D2TW23"/>
<reference evidence="2" key="1">
    <citation type="journal article" date="2010" name="Insect Mol. Biol.">
        <title>The draft genome sequence of Arsenophonus nasoniae, son-killer bacterium of Nasonia vitripennis, reveals genes associated with virulence and symbiosis.</title>
        <authorList>
            <person name="Wilkes T."/>
            <person name="Darby A.C."/>
            <person name="Choi J."/>
            <person name="Colborne J.K."/>
            <person name="Werren J.H."/>
            <person name="Hurst G.D.D."/>
        </authorList>
    </citation>
    <scope>NUCLEOTIDE SEQUENCE</scope>
</reference>
<keyword evidence="1" id="KW-0812">Transmembrane</keyword>
<keyword evidence="1" id="KW-1133">Transmembrane helix</keyword>
<gene>
    <name evidence="2" type="ORF">ARN_02330</name>
</gene>
<protein>
    <submittedName>
        <fullName evidence="2">Uncharacterized protein</fullName>
    </submittedName>
</protein>
<evidence type="ECO:0000313" key="2">
    <source>
        <dbReference type="EMBL" id="CBA71554.1"/>
    </source>
</evidence>
<organism evidence="2">
    <name type="scientific">Arsenophonus nasoniae</name>
    <name type="common">son-killer infecting Nasonia vitripennis</name>
    <dbReference type="NCBI Taxonomy" id="638"/>
    <lineage>
        <taxon>Bacteria</taxon>
        <taxon>Pseudomonadati</taxon>
        <taxon>Pseudomonadota</taxon>
        <taxon>Gammaproteobacteria</taxon>
        <taxon>Enterobacterales</taxon>
        <taxon>Morganellaceae</taxon>
        <taxon>Arsenophonus</taxon>
    </lineage>
</organism>
<keyword evidence="1" id="KW-0472">Membrane</keyword>
<sequence length="106" mass="12512">MPHTNKATDDNNSSNVNINYPCYFSITHYINIASSILAFTTILSLYLNYLLENVIFYFKKNNINFLLTRIQKITTACLNKQWQTLSITWEIYLISIEYFIIKKKTI</sequence>